<proteinExistence type="predicted"/>
<protein>
    <submittedName>
        <fullName evidence="2">Uncharacterized protein</fullName>
    </submittedName>
</protein>
<feature type="region of interest" description="Disordered" evidence="1">
    <location>
        <begin position="87"/>
        <end position="234"/>
    </location>
</feature>
<feature type="compositionally biased region" description="Acidic residues" evidence="1">
    <location>
        <begin position="154"/>
        <end position="191"/>
    </location>
</feature>
<evidence type="ECO:0000313" key="3">
    <source>
        <dbReference type="Proteomes" id="UP000780801"/>
    </source>
</evidence>
<dbReference type="InterPro" id="IPR011333">
    <property type="entry name" value="SKP1/BTB/POZ_sf"/>
</dbReference>
<dbReference type="Proteomes" id="UP000780801">
    <property type="component" value="Unassembled WGS sequence"/>
</dbReference>
<feature type="region of interest" description="Disordered" evidence="1">
    <location>
        <begin position="1"/>
        <end position="35"/>
    </location>
</feature>
<evidence type="ECO:0000313" key="2">
    <source>
        <dbReference type="EMBL" id="KAF9547926.1"/>
    </source>
</evidence>
<dbReference type="Gene3D" id="3.30.710.10">
    <property type="entry name" value="Potassium Channel Kv1.1, Chain A"/>
    <property type="match status" value="1"/>
</dbReference>
<feature type="non-terminal residue" evidence="2">
    <location>
        <position position="1"/>
    </location>
</feature>
<feature type="non-terminal residue" evidence="2">
    <location>
        <position position="251"/>
    </location>
</feature>
<gene>
    <name evidence="2" type="ORF">BGW38_009621</name>
</gene>
<feature type="compositionally biased region" description="Pro residues" evidence="1">
    <location>
        <begin position="10"/>
        <end position="20"/>
    </location>
</feature>
<dbReference type="OrthoDB" id="5594291at2759"/>
<dbReference type="AlphaFoldDB" id="A0A9P6FC28"/>
<keyword evidence="3" id="KW-1185">Reference proteome</keyword>
<sequence>SSAASSSAPAPAPPAPPPASSSPITQVEESPITQVSPVAATPNYYNASSSAFPSRLVLDLRGTRFEIERETLVGLPESILVVMFPNGLILRPPPPPPPSSVQQQQQQQQFQRQGAAGAGMGSPSHGLLRRGGAAGQHPSDSSYGTDYSEYTDYSYDEDDDDLYEKDDDEEEDEDDEEEDEEDEDEECEDEDAGRGAESQPRAAPAEEDDQEEDEDDELKDETEAEEEQVIFVDFDPVCLNYILDFYRQAQR</sequence>
<dbReference type="SUPFAM" id="SSF54695">
    <property type="entry name" value="POZ domain"/>
    <property type="match status" value="1"/>
</dbReference>
<feature type="compositionally biased region" description="Low complexity" evidence="1">
    <location>
        <begin position="139"/>
        <end position="153"/>
    </location>
</feature>
<accession>A0A9P6FC28</accession>
<dbReference type="EMBL" id="JAABOA010007171">
    <property type="protein sequence ID" value="KAF9547926.1"/>
    <property type="molecule type" value="Genomic_DNA"/>
</dbReference>
<feature type="compositionally biased region" description="Low complexity" evidence="1">
    <location>
        <begin position="100"/>
        <end position="113"/>
    </location>
</feature>
<feature type="compositionally biased region" description="Acidic residues" evidence="1">
    <location>
        <begin position="205"/>
        <end position="228"/>
    </location>
</feature>
<evidence type="ECO:0000256" key="1">
    <source>
        <dbReference type="SAM" id="MobiDB-lite"/>
    </source>
</evidence>
<feature type="compositionally biased region" description="Polar residues" evidence="1">
    <location>
        <begin position="24"/>
        <end position="35"/>
    </location>
</feature>
<reference evidence="2" key="1">
    <citation type="journal article" date="2020" name="Fungal Divers.">
        <title>Resolving the Mortierellaceae phylogeny through synthesis of multi-gene phylogenetics and phylogenomics.</title>
        <authorList>
            <person name="Vandepol N."/>
            <person name="Liber J."/>
            <person name="Desiro A."/>
            <person name="Na H."/>
            <person name="Kennedy M."/>
            <person name="Barry K."/>
            <person name="Grigoriev I.V."/>
            <person name="Miller A.N."/>
            <person name="O'Donnell K."/>
            <person name="Stajich J.E."/>
            <person name="Bonito G."/>
        </authorList>
    </citation>
    <scope>NUCLEOTIDE SEQUENCE</scope>
    <source>
        <strain evidence="2">KOD1015</strain>
    </source>
</reference>
<comment type="caution">
    <text evidence="2">The sequence shown here is derived from an EMBL/GenBank/DDBJ whole genome shotgun (WGS) entry which is preliminary data.</text>
</comment>
<name>A0A9P6FC28_9FUNG</name>
<organism evidence="2 3">
    <name type="scientific">Lunasporangiospora selenospora</name>
    <dbReference type="NCBI Taxonomy" id="979761"/>
    <lineage>
        <taxon>Eukaryota</taxon>
        <taxon>Fungi</taxon>
        <taxon>Fungi incertae sedis</taxon>
        <taxon>Mucoromycota</taxon>
        <taxon>Mortierellomycotina</taxon>
        <taxon>Mortierellomycetes</taxon>
        <taxon>Mortierellales</taxon>
        <taxon>Mortierellaceae</taxon>
        <taxon>Lunasporangiospora</taxon>
    </lineage>
</organism>